<accession>A0A167HJT7</accession>
<keyword evidence="6 12" id="KW-0812">Transmembrane</keyword>
<dbReference type="PANTHER" id="PTHR22926">
    <property type="entry name" value="PHOSPHO-N-ACETYLMURAMOYL-PENTAPEPTIDE-TRANSFERASE"/>
    <property type="match status" value="1"/>
</dbReference>
<dbReference type="PANTHER" id="PTHR22926:SF3">
    <property type="entry name" value="UNDECAPRENYL-PHOSPHATE ALPHA-N-ACETYLGLUCOSAMINYL 1-PHOSPHATE TRANSFERASE"/>
    <property type="match status" value="1"/>
</dbReference>
<dbReference type="CDD" id="cd06853">
    <property type="entry name" value="GT_WecA_like"/>
    <property type="match status" value="1"/>
</dbReference>
<dbReference type="Proteomes" id="UP000076486">
    <property type="component" value="Unassembled WGS sequence"/>
</dbReference>
<dbReference type="PATRIC" id="fig|1365248.3.peg.5086"/>
<feature type="binding site" evidence="13">
    <location>
        <position position="150"/>
    </location>
    <ligand>
        <name>Mg(2+)</name>
        <dbReference type="ChEBI" id="CHEBI:18420"/>
    </ligand>
</feature>
<dbReference type="Pfam" id="PF00953">
    <property type="entry name" value="Glycos_transf_4"/>
    <property type="match status" value="1"/>
</dbReference>
<feature type="transmembrane region" description="Helical" evidence="12">
    <location>
        <begin position="70"/>
        <end position="86"/>
    </location>
</feature>
<protein>
    <recommendedName>
        <fullName evidence="12">Undecaprenyl-phosphate alpha-N-acetylglucosaminyl 1-phosphate transferase</fullName>
        <ecNumber evidence="12">2.7.8.33</ecNumber>
    </recommendedName>
    <alternativeName>
        <fullName evidence="12">UDP-GlcNAc:undecaprenyl-phosphate GlcNAc-1-phosphate transferase</fullName>
    </alternativeName>
    <alternativeName>
        <fullName evidence="12">Undecaprenyl-phosphate GlcNAc-1-phosphate transferase</fullName>
    </alternativeName>
</protein>
<dbReference type="GO" id="GO:0016757">
    <property type="term" value="F:glycosyltransferase activity"/>
    <property type="evidence" value="ECO:0007669"/>
    <property type="project" value="UniProtKB-KW"/>
</dbReference>
<comment type="cofactor">
    <cofactor evidence="12">
        <name>Mn(2+)</name>
        <dbReference type="ChEBI" id="CHEBI:29035"/>
    </cofactor>
</comment>
<evidence type="ECO:0000256" key="10">
    <source>
        <dbReference type="ARBA" id="ARBA00023136"/>
    </source>
</evidence>
<evidence type="ECO:0000256" key="11">
    <source>
        <dbReference type="ARBA" id="ARBA00023211"/>
    </source>
</evidence>
<dbReference type="UniPathway" id="UPA00281"/>
<keyword evidence="7 12" id="KW-0460">Magnesium</keyword>
<comment type="similarity">
    <text evidence="12">Belongs to the glycosyltransferase 4 family. WecA subfamily.</text>
</comment>
<evidence type="ECO:0000256" key="1">
    <source>
        <dbReference type="ARBA" id="ARBA00004651"/>
    </source>
</evidence>
<evidence type="ECO:0000256" key="2">
    <source>
        <dbReference type="ARBA" id="ARBA00022475"/>
    </source>
</evidence>
<dbReference type="InterPro" id="IPR000715">
    <property type="entry name" value="Glycosyl_transferase_4"/>
</dbReference>
<gene>
    <name evidence="12" type="primary">wecA</name>
    <name evidence="14" type="ORF">N473_05575</name>
</gene>
<keyword evidence="10 12" id="KW-0472">Membrane</keyword>
<dbReference type="EMBL" id="AUYC01000084">
    <property type="protein sequence ID" value="KZN58212.1"/>
    <property type="molecule type" value="Genomic_DNA"/>
</dbReference>
<organism evidence="14 15">
    <name type="scientific">Pseudoalteromonas luteoviolacea CPMOR-1</name>
    <dbReference type="NCBI Taxonomy" id="1365248"/>
    <lineage>
        <taxon>Bacteria</taxon>
        <taxon>Pseudomonadati</taxon>
        <taxon>Pseudomonadota</taxon>
        <taxon>Gammaproteobacteria</taxon>
        <taxon>Alteromonadales</taxon>
        <taxon>Pseudoalteromonadaceae</taxon>
        <taxon>Pseudoalteromonas</taxon>
    </lineage>
</organism>
<feature type="transmembrane region" description="Helical" evidence="12">
    <location>
        <begin position="320"/>
        <end position="341"/>
    </location>
</feature>
<name>A0A167HJT7_9GAMM</name>
<evidence type="ECO:0000256" key="3">
    <source>
        <dbReference type="ARBA" id="ARBA00022519"/>
    </source>
</evidence>
<dbReference type="GO" id="GO:0009276">
    <property type="term" value="C:Gram-negative-bacterium-type cell wall"/>
    <property type="evidence" value="ECO:0007669"/>
    <property type="project" value="InterPro"/>
</dbReference>
<keyword evidence="3 12" id="KW-0997">Cell inner membrane</keyword>
<feature type="transmembrane region" description="Helical" evidence="12">
    <location>
        <begin position="158"/>
        <end position="175"/>
    </location>
</feature>
<dbReference type="InterPro" id="IPR012750">
    <property type="entry name" value="ECA_WecA-rel"/>
</dbReference>
<dbReference type="GO" id="GO:0071555">
    <property type="term" value="P:cell wall organization"/>
    <property type="evidence" value="ECO:0007669"/>
    <property type="project" value="TreeGrafter"/>
</dbReference>
<evidence type="ECO:0000256" key="5">
    <source>
        <dbReference type="ARBA" id="ARBA00022679"/>
    </source>
</evidence>
<evidence type="ECO:0000256" key="12">
    <source>
        <dbReference type="HAMAP-Rule" id="MF_02030"/>
    </source>
</evidence>
<comment type="pathway">
    <text evidence="12">Bacterial outer membrane biogenesis; LPS O-antigen biosynthesis.</text>
</comment>
<comment type="caution">
    <text evidence="14">The sequence shown here is derived from an EMBL/GenBank/DDBJ whole genome shotgun (WGS) entry which is preliminary data.</text>
</comment>
<sequence>MYYVLPLITAFVCCFLAIRLVQPVAVKAGLVDVPNSRKHHSGSIPLIGGVAIYIGVIMSSLFFFSDTEMFHVYVLSASVILFLGVLDDKFDLSVRVRVIVQMSVASLMIFGAGIYIDSFGYILGFFELKLGVFGVVVTIFAVIGAINAFNMVDGIDGLAGALSAISFAVLAFMLARTGSSWYLLPALFVAAICAFLMFNLRWPNKGLNKVFMGDAGSMFIGLTIIWLLVIGTQPESEAFRPVAALYIIAVPLMDMAAIMYRRIRKGTSPFKPDRDHLHHIFERAGYNRKQALAYISCISIAIALLGCLMEVYLVNEAVMFFTFIFMFVIYNFILSRIWRIISKIRMWKNKRTNKA</sequence>
<dbReference type="GO" id="GO:0030145">
    <property type="term" value="F:manganese ion binding"/>
    <property type="evidence" value="ECO:0007669"/>
    <property type="project" value="InterPro"/>
</dbReference>
<evidence type="ECO:0000256" key="4">
    <source>
        <dbReference type="ARBA" id="ARBA00022676"/>
    </source>
</evidence>
<keyword evidence="9 12" id="KW-1133">Transmembrane helix</keyword>
<dbReference type="GO" id="GO:0036380">
    <property type="term" value="F:UDP-N-acetylglucosamine-undecaprenyl-phosphate N-acetylglucosaminephosphotransferase activity"/>
    <property type="evidence" value="ECO:0007669"/>
    <property type="project" value="UniProtKB-UniRule"/>
</dbReference>
<dbReference type="EC" id="2.7.8.33" evidence="12"/>
<proteinExistence type="inferred from homology"/>
<dbReference type="GO" id="GO:0005886">
    <property type="term" value="C:plasma membrane"/>
    <property type="evidence" value="ECO:0007669"/>
    <property type="project" value="UniProtKB-SubCell"/>
</dbReference>
<feature type="transmembrane region" description="Helical" evidence="12">
    <location>
        <begin position="291"/>
        <end position="314"/>
    </location>
</feature>
<keyword evidence="2 12" id="KW-1003">Cell membrane</keyword>
<comment type="function">
    <text evidence="12">Catalyzes the transfer of the GlcNAc-1-phosphate moiety from UDP-GlcNAc onto the carrier lipid undecaprenyl phosphate (C55-P), yielding GlcNAc-pyrophosphoryl-undecaprenyl (GlcNAc-PP-C55).</text>
</comment>
<comment type="catalytic activity">
    <reaction evidence="12">
        <text>di-trans,octa-cis-undecaprenyl phosphate + UDP-N-acetyl-alpha-D-glucosamine = N-acetyl-alpha-D-glucosaminyl-di-trans,octa-cis-undecaprenyl diphosphate + UMP</text>
        <dbReference type="Rhea" id="RHEA:28090"/>
        <dbReference type="ChEBI" id="CHEBI:57705"/>
        <dbReference type="ChEBI" id="CHEBI:57865"/>
        <dbReference type="ChEBI" id="CHEBI:60392"/>
        <dbReference type="ChEBI" id="CHEBI:62959"/>
        <dbReference type="EC" id="2.7.8.33"/>
    </reaction>
</comment>
<evidence type="ECO:0000313" key="15">
    <source>
        <dbReference type="Proteomes" id="UP000076486"/>
    </source>
</evidence>
<keyword evidence="11 12" id="KW-0464">Manganese</keyword>
<feature type="transmembrane region" description="Helical" evidence="12">
    <location>
        <begin position="42"/>
        <end position="64"/>
    </location>
</feature>
<dbReference type="AlphaFoldDB" id="A0A167HJT7"/>
<evidence type="ECO:0000256" key="8">
    <source>
        <dbReference type="ARBA" id="ARBA00022985"/>
    </source>
</evidence>
<keyword evidence="4 12" id="KW-0328">Glycosyltransferase</keyword>
<dbReference type="GO" id="GO:0000287">
    <property type="term" value="F:magnesium ion binding"/>
    <property type="evidence" value="ECO:0007669"/>
    <property type="project" value="InterPro"/>
</dbReference>
<comment type="cofactor">
    <cofactor evidence="12 13">
        <name>Mg(2+)</name>
        <dbReference type="ChEBI" id="CHEBI:18420"/>
    </cofactor>
</comment>
<evidence type="ECO:0000313" key="14">
    <source>
        <dbReference type="EMBL" id="KZN58212.1"/>
    </source>
</evidence>
<dbReference type="RefSeq" id="WP_063370127.1">
    <property type="nucleotide sequence ID" value="NZ_AUYC01000084.1"/>
</dbReference>
<dbReference type="GO" id="GO:0044038">
    <property type="term" value="P:cell wall macromolecule biosynthetic process"/>
    <property type="evidence" value="ECO:0007669"/>
    <property type="project" value="TreeGrafter"/>
</dbReference>
<feature type="binding site" evidence="13">
    <location>
        <position position="214"/>
    </location>
    <ligand>
        <name>Mg(2+)</name>
        <dbReference type="ChEBI" id="CHEBI:18420"/>
    </ligand>
</feature>
<feature type="transmembrane region" description="Helical" evidence="12">
    <location>
        <begin position="98"/>
        <end position="116"/>
    </location>
</feature>
<evidence type="ECO:0000256" key="9">
    <source>
        <dbReference type="ARBA" id="ARBA00022989"/>
    </source>
</evidence>
<keyword evidence="13" id="KW-0479">Metal-binding</keyword>
<evidence type="ECO:0000256" key="7">
    <source>
        <dbReference type="ARBA" id="ARBA00022842"/>
    </source>
</evidence>
<feature type="transmembrane region" description="Helical" evidence="12">
    <location>
        <begin position="242"/>
        <end position="260"/>
    </location>
</feature>
<feature type="transmembrane region" description="Helical" evidence="12">
    <location>
        <begin position="181"/>
        <end position="198"/>
    </location>
</feature>
<keyword evidence="8 12" id="KW-0448">Lipopolysaccharide biosynthesis</keyword>
<feature type="transmembrane region" description="Helical" evidence="12">
    <location>
        <begin position="210"/>
        <end position="230"/>
    </location>
</feature>
<feature type="transmembrane region" description="Helical" evidence="12">
    <location>
        <begin position="122"/>
        <end position="146"/>
    </location>
</feature>
<keyword evidence="5 12" id="KW-0808">Transferase</keyword>
<evidence type="ECO:0000256" key="13">
    <source>
        <dbReference type="PIRSR" id="PIRSR600715-1"/>
    </source>
</evidence>
<evidence type="ECO:0000256" key="6">
    <source>
        <dbReference type="ARBA" id="ARBA00022692"/>
    </source>
</evidence>
<dbReference type="HAMAP" id="MF_02030">
    <property type="entry name" value="WecA_Gammaproteo"/>
    <property type="match status" value="1"/>
</dbReference>
<dbReference type="NCBIfam" id="TIGR02380">
    <property type="entry name" value="ECA_wecA"/>
    <property type="match status" value="1"/>
</dbReference>
<feature type="transmembrane region" description="Helical" evidence="12">
    <location>
        <begin position="6"/>
        <end position="30"/>
    </location>
</feature>
<dbReference type="GO" id="GO:0009243">
    <property type="term" value="P:O antigen biosynthetic process"/>
    <property type="evidence" value="ECO:0007669"/>
    <property type="project" value="UniProtKB-UniRule"/>
</dbReference>
<comment type="subcellular location">
    <subcellularLocation>
        <location evidence="12">Cell inner membrane</location>
        <topology evidence="12">Multi-pass membrane protein</topology>
    </subcellularLocation>
    <subcellularLocation>
        <location evidence="1">Cell membrane</location>
        <topology evidence="1">Multi-pass membrane protein</topology>
    </subcellularLocation>
</comment>
<reference evidence="14 15" key="1">
    <citation type="submission" date="2013-07" db="EMBL/GenBank/DDBJ databases">
        <title>Comparative Genomic and Metabolomic Analysis of Twelve Strains of Pseudoalteromonas luteoviolacea.</title>
        <authorList>
            <person name="Vynne N.G."/>
            <person name="Mansson M."/>
            <person name="Gram L."/>
        </authorList>
    </citation>
    <scope>NUCLEOTIDE SEQUENCE [LARGE SCALE GENOMIC DNA]</scope>
    <source>
        <strain evidence="14 15">CPMOR-1</strain>
    </source>
</reference>